<evidence type="ECO:0000313" key="2">
    <source>
        <dbReference type="EMBL" id="KJA29212.1"/>
    </source>
</evidence>
<reference evidence="3" key="1">
    <citation type="submission" date="2014-04" db="EMBL/GenBank/DDBJ databases">
        <title>Evolutionary Origins and Diversification of the Mycorrhizal Mutualists.</title>
        <authorList>
            <consortium name="DOE Joint Genome Institute"/>
            <consortium name="Mycorrhizal Genomics Consortium"/>
            <person name="Kohler A."/>
            <person name="Kuo A."/>
            <person name="Nagy L.G."/>
            <person name="Floudas D."/>
            <person name="Copeland A."/>
            <person name="Barry K.W."/>
            <person name="Cichocki N."/>
            <person name="Veneault-Fourrey C."/>
            <person name="LaButti K."/>
            <person name="Lindquist E.A."/>
            <person name="Lipzen A."/>
            <person name="Lundell T."/>
            <person name="Morin E."/>
            <person name="Murat C."/>
            <person name="Riley R."/>
            <person name="Ohm R."/>
            <person name="Sun H."/>
            <person name="Tunlid A."/>
            <person name="Henrissat B."/>
            <person name="Grigoriev I.V."/>
            <person name="Hibbett D.S."/>
            <person name="Martin F."/>
        </authorList>
    </citation>
    <scope>NUCLEOTIDE SEQUENCE [LARGE SCALE GENOMIC DNA]</scope>
    <source>
        <strain evidence="3">FD-334 SS-4</strain>
    </source>
</reference>
<feature type="compositionally biased region" description="Polar residues" evidence="1">
    <location>
        <begin position="1"/>
        <end position="12"/>
    </location>
</feature>
<organism evidence="2 3">
    <name type="scientific">Hypholoma sublateritium (strain FD-334 SS-4)</name>
    <dbReference type="NCBI Taxonomy" id="945553"/>
    <lineage>
        <taxon>Eukaryota</taxon>
        <taxon>Fungi</taxon>
        <taxon>Dikarya</taxon>
        <taxon>Basidiomycota</taxon>
        <taxon>Agaricomycotina</taxon>
        <taxon>Agaricomycetes</taxon>
        <taxon>Agaricomycetidae</taxon>
        <taxon>Agaricales</taxon>
        <taxon>Agaricineae</taxon>
        <taxon>Strophariaceae</taxon>
        <taxon>Hypholoma</taxon>
    </lineage>
</organism>
<evidence type="ECO:0000313" key="3">
    <source>
        <dbReference type="Proteomes" id="UP000054270"/>
    </source>
</evidence>
<dbReference type="EMBL" id="KN817519">
    <property type="protein sequence ID" value="KJA29212.1"/>
    <property type="molecule type" value="Genomic_DNA"/>
</dbReference>
<proteinExistence type="predicted"/>
<feature type="region of interest" description="Disordered" evidence="1">
    <location>
        <begin position="1"/>
        <end position="20"/>
    </location>
</feature>
<evidence type="ECO:0000256" key="1">
    <source>
        <dbReference type="SAM" id="MobiDB-lite"/>
    </source>
</evidence>
<name>A0A0D2LMJ9_HYPSF</name>
<dbReference type="AlphaFoldDB" id="A0A0D2LMJ9"/>
<sequence>MIYRSAHSTTRAPPTRDAMTDTASACLARMVAAAMKPSLGPNWPLLLEAPGEGAPPTPPPSTVAAAVGRVVGVTEVEDVEVALAEVPFVAVVKGSTEVMRLVETRVVVTRPEPSPMLVVTEVKTTVVFWAAVVVALPVVEAAVVEAAVEEVLLAVVWEGSVDTNSRRGQGYLGQGQQGQEEEGEERRVHGQGGWA</sequence>
<dbReference type="Proteomes" id="UP000054270">
    <property type="component" value="Unassembled WGS sequence"/>
</dbReference>
<gene>
    <name evidence="2" type="ORF">HYPSUDRAFT_499500</name>
</gene>
<keyword evidence="3" id="KW-1185">Reference proteome</keyword>
<accession>A0A0D2LMJ9</accession>
<feature type="region of interest" description="Disordered" evidence="1">
    <location>
        <begin position="167"/>
        <end position="195"/>
    </location>
</feature>
<protein>
    <submittedName>
        <fullName evidence="2">Uncharacterized protein</fullName>
    </submittedName>
</protein>